<dbReference type="SMART" id="SM00248">
    <property type="entry name" value="ANK"/>
    <property type="match status" value="3"/>
</dbReference>
<dbReference type="PANTHER" id="PTHR44329">
    <property type="entry name" value="SERINE/THREONINE-PROTEIN KINASE TNNI3K-RELATED"/>
    <property type="match status" value="1"/>
</dbReference>
<evidence type="ECO:0000313" key="4">
    <source>
        <dbReference type="EMBL" id="CAE8657264.1"/>
    </source>
</evidence>
<dbReference type="PROSITE" id="PS50088">
    <property type="entry name" value="ANK_REPEAT"/>
    <property type="match status" value="1"/>
</dbReference>
<dbReference type="Gene3D" id="1.10.510.10">
    <property type="entry name" value="Transferase(Phosphotransferase) domain 1"/>
    <property type="match status" value="1"/>
</dbReference>
<sequence>MSLPWGSDLRVSNSLFCHAAARGQTGELLQLLAAKADMNGQDYDERTALHVAAGWGRADAVQLLLSRRADASMVDRLGQTPFDEAAKTGHSQVELLLKDFGSDDVPKQDWVLITPESPKWVCHRSDVQLEKKLSDTIKSELLLGTWRGVQVVMKTARTYGSVQTDHDDAAIQAELVHEIQIASALRHPNIVLFLGACIDGDKSLLLTEFMPGGDLERYYMAKRKQTQGVWHAPLLQTLQWAGDTARALCYLHTSDPPLMHRDMKPLNLLLSADCKTLKLVDFGLCVAKKPKPVSELDSHDQPDHYKMTGGVGSWRYMPPEVVRHQHYNEKADIFAFGLILFFMSSGRDPFYEMGRDPELILKEYLKGNEPRPKASDCPFSCLRPIMAAAWHAEPASRPSAGEFLKMLLERSQLSGGQSCCMA</sequence>
<evidence type="ECO:0000256" key="1">
    <source>
        <dbReference type="ARBA" id="ARBA00005843"/>
    </source>
</evidence>
<organism evidence="4 5">
    <name type="scientific">Polarella glacialis</name>
    <name type="common">Dinoflagellate</name>
    <dbReference type="NCBI Taxonomy" id="89957"/>
    <lineage>
        <taxon>Eukaryota</taxon>
        <taxon>Sar</taxon>
        <taxon>Alveolata</taxon>
        <taxon>Dinophyceae</taxon>
        <taxon>Suessiales</taxon>
        <taxon>Suessiaceae</taxon>
        <taxon>Polarella</taxon>
    </lineage>
</organism>
<dbReference type="PROSITE" id="PS50011">
    <property type="entry name" value="PROTEIN_KINASE_DOM"/>
    <property type="match status" value="1"/>
</dbReference>
<dbReference type="SMART" id="SM00220">
    <property type="entry name" value="S_TKc"/>
    <property type="match status" value="1"/>
</dbReference>
<gene>
    <name evidence="4" type="ORF">PGLA2088_LOCUS12712</name>
</gene>
<comment type="similarity">
    <text evidence="1">Belongs to the protein kinase superfamily. TKL Ser/Thr protein kinase family.</text>
</comment>
<proteinExistence type="inferred from homology"/>
<evidence type="ECO:0000313" key="5">
    <source>
        <dbReference type="Proteomes" id="UP000626109"/>
    </source>
</evidence>
<dbReference type="InterPro" id="IPR011009">
    <property type="entry name" value="Kinase-like_dom_sf"/>
</dbReference>
<dbReference type="Gene3D" id="1.25.40.20">
    <property type="entry name" value="Ankyrin repeat-containing domain"/>
    <property type="match status" value="1"/>
</dbReference>
<dbReference type="SUPFAM" id="SSF48403">
    <property type="entry name" value="Ankyrin repeat"/>
    <property type="match status" value="1"/>
</dbReference>
<dbReference type="InterPro" id="IPR051681">
    <property type="entry name" value="Ser/Thr_Kinases-Pseudokinases"/>
</dbReference>
<evidence type="ECO:0000256" key="2">
    <source>
        <dbReference type="PROSITE-ProRule" id="PRU00023"/>
    </source>
</evidence>
<feature type="domain" description="Protein kinase" evidence="3">
    <location>
        <begin position="71"/>
        <end position="413"/>
    </location>
</feature>
<dbReference type="PANTHER" id="PTHR44329:SF140">
    <property type="entry name" value="INACTIVE PROTEIN TYROSINE KINASE PTKL"/>
    <property type="match status" value="1"/>
</dbReference>
<dbReference type="InterPro" id="IPR036770">
    <property type="entry name" value="Ankyrin_rpt-contain_sf"/>
</dbReference>
<dbReference type="PROSITE" id="PS00108">
    <property type="entry name" value="PROTEIN_KINASE_ST"/>
    <property type="match status" value="1"/>
</dbReference>
<dbReference type="InterPro" id="IPR002110">
    <property type="entry name" value="Ankyrin_rpt"/>
</dbReference>
<feature type="repeat" description="ANK" evidence="2">
    <location>
        <begin position="44"/>
        <end position="76"/>
    </location>
</feature>
<comment type="caution">
    <text evidence="4">The sequence shown here is derived from an EMBL/GenBank/DDBJ whole genome shotgun (WGS) entry which is preliminary data.</text>
</comment>
<dbReference type="EMBL" id="CAJNNW010015044">
    <property type="protein sequence ID" value="CAE8657264.1"/>
    <property type="molecule type" value="Genomic_DNA"/>
</dbReference>
<protein>
    <recommendedName>
        <fullName evidence="3">Protein kinase domain-containing protein</fullName>
    </recommendedName>
</protein>
<dbReference type="PIRSF" id="PIRSF000654">
    <property type="entry name" value="Integrin-linked_kinase"/>
    <property type="match status" value="1"/>
</dbReference>
<dbReference type="Gene3D" id="3.30.200.20">
    <property type="entry name" value="Phosphorylase Kinase, domain 1"/>
    <property type="match status" value="1"/>
</dbReference>
<reference evidence="4" key="1">
    <citation type="submission" date="2021-02" db="EMBL/GenBank/DDBJ databases">
        <authorList>
            <person name="Dougan E. K."/>
            <person name="Rhodes N."/>
            <person name="Thang M."/>
            <person name="Chan C."/>
        </authorList>
    </citation>
    <scope>NUCLEOTIDE SEQUENCE</scope>
</reference>
<dbReference type="GO" id="GO:0005524">
    <property type="term" value="F:ATP binding"/>
    <property type="evidence" value="ECO:0007669"/>
    <property type="project" value="InterPro"/>
</dbReference>
<accession>A0A813IXX9</accession>
<dbReference type="Pfam" id="PF12796">
    <property type="entry name" value="Ank_2"/>
    <property type="match status" value="1"/>
</dbReference>
<dbReference type="PROSITE" id="PS50297">
    <property type="entry name" value="ANK_REP_REGION"/>
    <property type="match status" value="1"/>
</dbReference>
<dbReference type="GO" id="GO:0004674">
    <property type="term" value="F:protein serine/threonine kinase activity"/>
    <property type="evidence" value="ECO:0007669"/>
    <property type="project" value="TreeGrafter"/>
</dbReference>
<keyword evidence="2" id="KW-0040">ANK repeat</keyword>
<dbReference type="InterPro" id="IPR008271">
    <property type="entry name" value="Ser/Thr_kinase_AS"/>
</dbReference>
<dbReference type="Proteomes" id="UP000626109">
    <property type="component" value="Unassembled WGS sequence"/>
</dbReference>
<dbReference type="InterPro" id="IPR000719">
    <property type="entry name" value="Prot_kinase_dom"/>
</dbReference>
<dbReference type="Pfam" id="PF00069">
    <property type="entry name" value="Pkinase"/>
    <property type="match status" value="1"/>
</dbReference>
<name>A0A813IXX9_POLGL</name>
<dbReference type="SUPFAM" id="SSF56112">
    <property type="entry name" value="Protein kinase-like (PK-like)"/>
    <property type="match status" value="1"/>
</dbReference>
<evidence type="ECO:0000259" key="3">
    <source>
        <dbReference type="PROSITE" id="PS50011"/>
    </source>
</evidence>
<dbReference type="AlphaFoldDB" id="A0A813IXX9"/>